<name>A0AAN9ARY1_9CAEN</name>
<keyword evidence="1" id="KW-0732">Signal</keyword>
<evidence type="ECO:0000256" key="1">
    <source>
        <dbReference type="SAM" id="SignalP"/>
    </source>
</evidence>
<dbReference type="Proteomes" id="UP001374579">
    <property type="component" value="Unassembled WGS sequence"/>
</dbReference>
<organism evidence="2 3">
    <name type="scientific">Littorina saxatilis</name>
    <dbReference type="NCBI Taxonomy" id="31220"/>
    <lineage>
        <taxon>Eukaryota</taxon>
        <taxon>Metazoa</taxon>
        <taxon>Spiralia</taxon>
        <taxon>Lophotrochozoa</taxon>
        <taxon>Mollusca</taxon>
        <taxon>Gastropoda</taxon>
        <taxon>Caenogastropoda</taxon>
        <taxon>Littorinimorpha</taxon>
        <taxon>Littorinoidea</taxon>
        <taxon>Littorinidae</taxon>
        <taxon>Littorina</taxon>
    </lineage>
</organism>
<dbReference type="AlphaFoldDB" id="A0AAN9ARY1"/>
<gene>
    <name evidence="2" type="ORF">V1264_009260</name>
</gene>
<accession>A0AAN9ARY1</accession>
<feature type="chain" id="PRO_5042993209" description="Secreted protein" evidence="1">
    <location>
        <begin position="30"/>
        <end position="119"/>
    </location>
</feature>
<evidence type="ECO:0000313" key="3">
    <source>
        <dbReference type="Proteomes" id="UP001374579"/>
    </source>
</evidence>
<dbReference type="EMBL" id="JBAMIC010000022">
    <property type="protein sequence ID" value="KAK7091599.1"/>
    <property type="molecule type" value="Genomic_DNA"/>
</dbReference>
<proteinExistence type="predicted"/>
<protein>
    <recommendedName>
        <fullName evidence="4">Secreted protein</fullName>
    </recommendedName>
</protein>
<comment type="caution">
    <text evidence="2">The sequence shown here is derived from an EMBL/GenBank/DDBJ whole genome shotgun (WGS) entry which is preliminary data.</text>
</comment>
<keyword evidence="3" id="KW-1185">Reference proteome</keyword>
<evidence type="ECO:0000313" key="2">
    <source>
        <dbReference type="EMBL" id="KAK7091599.1"/>
    </source>
</evidence>
<reference evidence="2 3" key="1">
    <citation type="submission" date="2024-02" db="EMBL/GenBank/DDBJ databases">
        <title>Chromosome-scale genome assembly of the rough periwinkle Littorina saxatilis.</title>
        <authorList>
            <person name="De Jode A."/>
            <person name="Faria R."/>
            <person name="Formenti G."/>
            <person name="Sims Y."/>
            <person name="Smith T.P."/>
            <person name="Tracey A."/>
            <person name="Wood J.M.D."/>
            <person name="Zagrodzka Z.B."/>
            <person name="Johannesson K."/>
            <person name="Butlin R.K."/>
            <person name="Leder E.H."/>
        </authorList>
    </citation>
    <scope>NUCLEOTIDE SEQUENCE [LARGE SCALE GENOMIC DNA]</scope>
    <source>
        <strain evidence="2">Snail1</strain>
        <tissue evidence="2">Muscle</tissue>
    </source>
</reference>
<sequence length="119" mass="13361">MARSLRVSPTALLVLVLVMVATLPSASRAYQARARASNCSICRYAIIRGMFDACFFHFCYTNAVARKHRHALMKRALPSDWLTVGETLGQKRSVPTDWWGPPGLLFWANPSEKSPSRHN</sequence>
<feature type="signal peptide" evidence="1">
    <location>
        <begin position="1"/>
        <end position="29"/>
    </location>
</feature>
<evidence type="ECO:0008006" key="4">
    <source>
        <dbReference type="Google" id="ProtNLM"/>
    </source>
</evidence>